<dbReference type="Gene3D" id="3.40.1000.10">
    <property type="entry name" value="Mog1/PsbP, alpha/beta/alpha sandwich"/>
    <property type="match status" value="1"/>
</dbReference>
<reference evidence="1" key="1">
    <citation type="submission" date="2006-05" db="EMBL/GenBank/DDBJ databases">
        <title>Complete sequence of chromosome 2 of Burkholderia cenocepacia AU 1054.</title>
        <authorList>
            <consortium name="US DOE Joint Genome Institute"/>
            <person name="Copeland A."/>
            <person name="Lucas S."/>
            <person name="Lapidus A."/>
            <person name="Barry K."/>
            <person name="Detter J.C."/>
            <person name="Glavina del Rio T."/>
            <person name="Hammon N."/>
            <person name="Israni S."/>
            <person name="Dalin E."/>
            <person name="Tice H."/>
            <person name="Pitluck S."/>
            <person name="Chain P."/>
            <person name="Malfatti S."/>
            <person name="Shin M."/>
            <person name="Vergez L."/>
            <person name="Schmutz J."/>
            <person name="Larimer F."/>
            <person name="Land M."/>
            <person name="Hauser L."/>
            <person name="Kyrpides N."/>
            <person name="Lykidis A."/>
            <person name="LiPuma J.J."/>
            <person name="Konstantinidis K."/>
            <person name="Tiedje J.M."/>
            <person name="Richardson P."/>
        </authorList>
    </citation>
    <scope>NUCLEOTIDE SEQUENCE [LARGE SCALE GENOMIC DNA]</scope>
    <source>
        <strain evidence="1">AU 1054</strain>
    </source>
</reference>
<name>A0A0H2XTD8_BURO1</name>
<dbReference type="SUPFAM" id="SSF55724">
    <property type="entry name" value="Mog1p/PsbP-like"/>
    <property type="match status" value="1"/>
</dbReference>
<dbReference type="InterPro" id="IPR014894">
    <property type="entry name" value="DcrB/EagT6"/>
</dbReference>
<dbReference type="HOGENOM" id="CLU_126902_2_0_4"/>
<dbReference type="AlphaFoldDB" id="A0A0H2XTD8"/>
<evidence type="ECO:0008006" key="2">
    <source>
        <dbReference type="Google" id="ProtNLM"/>
    </source>
</evidence>
<protein>
    <recommendedName>
        <fullName evidence="2">DUF1795 domain-containing protein</fullName>
    </recommendedName>
</protein>
<accession>A0A0H2XTD8</accession>
<dbReference type="InterPro" id="IPR016123">
    <property type="entry name" value="Mog1/PsbP_a/b/a-sand"/>
</dbReference>
<proteinExistence type="predicted"/>
<sequence length="140" mass="15848">MYQMQEGTLALPVEWQDKTMNVFVSAATGTEGVSFVITRERLPWGMKFAEYVTSEIRKVAKQVPDYAEVANEDATVSGRAAHVHEFTWTNNQALIHQRLTMVEYGQVVLMLTFTAPGTLSDTQREQIRTVIQSLQLRDPV</sequence>
<evidence type="ECO:0000313" key="1">
    <source>
        <dbReference type="EMBL" id="ABF78238.1"/>
    </source>
</evidence>
<gene>
    <name evidence="1" type="ordered locus">Bcen_3343</name>
</gene>
<organism evidence="1">
    <name type="scientific">Burkholderia orbicola (strain AU 1054)</name>
    <dbReference type="NCBI Taxonomy" id="331271"/>
    <lineage>
        <taxon>Bacteria</taxon>
        <taxon>Pseudomonadati</taxon>
        <taxon>Pseudomonadota</taxon>
        <taxon>Betaproteobacteria</taxon>
        <taxon>Burkholderiales</taxon>
        <taxon>Burkholderiaceae</taxon>
        <taxon>Burkholderia</taxon>
        <taxon>Burkholderia cepacia complex</taxon>
        <taxon>Burkholderia orbicola</taxon>
    </lineage>
</organism>
<dbReference type="Pfam" id="PF08786">
    <property type="entry name" value="DcrB"/>
    <property type="match status" value="1"/>
</dbReference>
<dbReference type="EMBL" id="CP000379">
    <property type="protein sequence ID" value="ABF78238.1"/>
    <property type="molecule type" value="Genomic_DNA"/>
</dbReference>